<organism evidence="3 4">
    <name type="scientific">Sesamum angolense</name>
    <dbReference type="NCBI Taxonomy" id="2727404"/>
    <lineage>
        <taxon>Eukaryota</taxon>
        <taxon>Viridiplantae</taxon>
        <taxon>Streptophyta</taxon>
        <taxon>Embryophyta</taxon>
        <taxon>Tracheophyta</taxon>
        <taxon>Spermatophyta</taxon>
        <taxon>Magnoliopsida</taxon>
        <taxon>eudicotyledons</taxon>
        <taxon>Gunneridae</taxon>
        <taxon>Pentapetalae</taxon>
        <taxon>asterids</taxon>
        <taxon>lamiids</taxon>
        <taxon>Lamiales</taxon>
        <taxon>Pedaliaceae</taxon>
        <taxon>Sesamum</taxon>
    </lineage>
</organism>
<feature type="domain" description="Retrovirus-related Pol polyprotein from transposon TNT 1-94-like beta-barrel" evidence="2">
    <location>
        <begin position="1"/>
        <end position="50"/>
    </location>
</feature>
<evidence type="ECO:0000313" key="4">
    <source>
        <dbReference type="Proteomes" id="UP001289374"/>
    </source>
</evidence>
<dbReference type="Pfam" id="PF22936">
    <property type="entry name" value="Pol_BBD"/>
    <property type="match status" value="1"/>
</dbReference>
<protein>
    <submittedName>
        <fullName evidence="3">Retrovirus-related Pol polyprotein from transposon TNT 1-94</fullName>
    </submittedName>
</protein>
<dbReference type="Proteomes" id="UP001289374">
    <property type="component" value="Unassembled WGS sequence"/>
</dbReference>
<proteinExistence type="predicted"/>
<sequence length="324" mass="36364">MANEKRCEIQGLGDICLIFKDGYKLTLKNVKYVPDLNHNLMSCVALEEEGLEGRLGHISLKGLELLQKEGVIVDKIEKLKFCDECVMGKQHKVQFPASQPPNPSSSSGILDYVHADVWGPSNTPTHGGLKDYQLARDRDRREPRIPAKYNDFHIALNIESCEPSSVEEALKSENSKNWLSAMAEEMKSLKDNKTPDIAYAISCLSRYMSNAGPLHWEALKWLLRYLNGSANLGIMFSKCSKGVDLTGYVDSNYANDRDSRRSTTLYIFTLCGSCITWKSQLQQIVALSTTEAEYIAAIEAEYIAATEAFKEALWLEGLIKEFVF</sequence>
<reference evidence="3" key="2">
    <citation type="journal article" date="2024" name="Plant">
        <title>Genomic evolution and insights into agronomic trait innovations of Sesamum species.</title>
        <authorList>
            <person name="Miao H."/>
            <person name="Wang L."/>
            <person name="Qu L."/>
            <person name="Liu H."/>
            <person name="Sun Y."/>
            <person name="Le M."/>
            <person name="Wang Q."/>
            <person name="Wei S."/>
            <person name="Zheng Y."/>
            <person name="Lin W."/>
            <person name="Duan Y."/>
            <person name="Cao H."/>
            <person name="Xiong S."/>
            <person name="Wang X."/>
            <person name="Wei L."/>
            <person name="Li C."/>
            <person name="Ma Q."/>
            <person name="Ju M."/>
            <person name="Zhao R."/>
            <person name="Li G."/>
            <person name="Mu C."/>
            <person name="Tian Q."/>
            <person name="Mei H."/>
            <person name="Zhang T."/>
            <person name="Gao T."/>
            <person name="Zhang H."/>
        </authorList>
    </citation>
    <scope>NUCLEOTIDE SEQUENCE</scope>
    <source>
        <strain evidence="3">K16</strain>
    </source>
</reference>
<dbReference type="Pfam" id="PF13976">
    <property type="entry name" value="gag_pre-integrs"/>
    <property type="match status" value="1"/>
</dbReference>
<dbReference type="InterPro" id="IPR054722">
    <property type="entry name" value="PolX-like_BBD"/>
</dbReference>
<keyword evidence="4" id="KW-1185">Reference proteome</keyword>
<dbReference type="CDD" id="cd09272">
    <property type="entry name" value="RNase_HI_RT_Ty1"/>
    <property type="match status" value="1"/>
</dbReference>
<accession>A0AAE1WBU0</accession>
<dbReference type="EMBL" id="JACGWL010000012">
    <property type="protein sequence ID" value="KAK4390446.1"/>
    <property type="molecule type" value="Genomic_DNA"/>
</dbReference>
<dbReference type="InterPro" id="IPR025724">
    <property type="entry name" value="GAG-pre-integrase_dom"/>
</dbReference>
<evidence type="ECO:0000313" key="3">
    <source>
        <dbReference type="EMBL" id="KAK4390446.1"/>
    </source>
</evidence>
<dbReference type="PANTHER" id="PTHR11439:SF491">
    <property type="entry name" value="INTEGRASE CATALYTIC DOMAIN-CONTAINING PROTEIN"/>
    <property type="match status" value="1"/>
</dbReference>
<comment type="caution">
    <text evidence="3">The sequence shown here is derived from an EMBL/GenBank/DDBJ whole genome shotgun (WGS) entry which is preliminary data.</text>
</comment>
<reference evidence="3" key="1">
    <citation type="submission" date="2020-06" db="EMBL/GenBank/DDBJ databases">
        <authorList>
            <person name="Li T."/>
            <person name="Hu X."/>
            <person name="Zhang T."/>
            <person name="Song X."/>
            <person name="Zhang H."/>
            <person name="Dai N."/>
            <person name="Sheng W."/>
            <person name="Hou X."/>
            <person name="Wei L."/>
        </authorList>
    </citation>
    <scope>NUCLEOTIDE SEQUENCE</scope>
    <source>
        <strain evidence="3">K16</strain>
        <tissue evidence="3">Leaf</tissue>
    </source>
</reference>
<dbReference type="PANTHER" id="PTHR11439">
    <property type="entry name" value="GAG-POL-RELATED RETROTRANSPOSON"/>
    <property type="match status" value="1"/>
</dbReference>
<dbReference type="AlphaFoldDB" id="A0AAE1WBU0"/>
<evidence type="ECO:0000259" key="2">
    <source>
        <dbReference type="Pfam" id="PF22936"/>
    </source>
</evidence>
<gene>
    <name evidence="3" type="ORF">Sango_2107900</name>
</gene>
<evidence type="ECO:0000259" key="1">
    <source>
        <dbReference type="Pfam" id="PF13976"/>
    </source>
</evidence>
<name>A0AAE1WBU0_9LAMI</name>
<feature type="domain" description="GAG-pre-integrase" evidence="1">
    <location>
        <begin position="54"/>
        <end position="90"/>
    </location>
</feature>